<dbReference type="Pfam" id="PF08387">
    <property type="entry name" value="FBD"/>
    <property type="match status" value="1"/>
</dbReference>
<dbReference type="Pfam" id="PF00646">
    <property type="entry name" value="F-box"/>
    <property type="match status" value="1"/>
</dbReference>
<reference evidence="3" key="1">
    <citation type="journal article" date="2013" name="Nat. Genet.">
        <title>The Capsella rubella genome and the genomic consequences of rapid mating system evolution.</title>
        <authorList>
            <person name="Slotte T."/>
            <person name="Hazzouri K.M."/>
            <person name="Agren J.A."/>
            <person name="Koenig D."/>
            <person name="Maumus F."/>
            <person name="Guo Y.L."/>
            <person name="Steige K."/>
            <person name="Platts A.E."/>
            <person name="Escobar J.S."/>
            <person name="Newman L.K."/>
            <person name="Wang W."/>
            <person name="Mandakova T."/>
            <person name="Vello E."/>
            <person name="Smith L.M."/>
            <person name="Henz S.R."/>
            <person name="Steffen J."/>
            <person name="Takuno S."/>
            <person name="Brandvain Y."/>
            <person name="Coop G."/>
            <person name="Andolfatto P."/>
            <person name="Hu T.T."/>
            <person name="Blanchette M."/>
            <person name="Clark R.M."/>
            <person name="Quesneville H."/>
            <person name="Nordborg M."/>
            <person name="Gaut B.S."/>
            <person name="Lysak M.A."/>
            <person name="Jenkins J."/>
            <person name="Grimwood J."/>
            <person name="Chapman J."/>
            <person name="Prochnik S."/>
            <person name="Shu S."/>
            <person name="Rokhsar D."/>
            <person name="Schmutz J."/>
            <person name="Weigel D."/>
            <person name="Wright S.I."/>
        </authorList>
    </citation>
    <scope>NUCLEOTIDE SEQUENCE [LARGE SCALE GENOMIC DNA]</scope>
    <source>
        <strain evidence="3">cv. Monte Gargano</strain>
    </source>
</reference>
<evidence type="ECO:0000259" key="1">
    <source>
        <dbReference type="PROSITE" id="PS50181"/>
    </source>
</evidence>
<name>R0G973_9BRAS</name>
<dbReference type="InterPro" id="IPR053781">
    <property type="entry name" value="F-box_AtFBL13-like"/>
</dbReference>
<dbReference type="Gene3D" id="1.20.1280.50">
    <property type="match status" value="1"/>
</dbReference>
<dbReference type="EMBL" id="KB870807">
    <property type="protein sequence ID" value="EOA32071.1"/>
    <property type="molecule type" value="Genomic_DNA"/>
</dbReference>
<sequence>MALIWLRASSADCDGFPQILFDISMYRKATRVGSTLGRISDLPDELLVQILSFLRTKEAAKTSVLSKRWRPVWKVFLNLERECVELCAICALDFFPYILMHSSKLRVLRFKQQRCCGNRQRGKWKEPNFLPLSLYRSLEAVEWIGYKGRRDTERKAAIYILHNACNLESMAITASTSNTYDENTIILADLACIRTNSGRCYVSMDP</sequence>
<organism evidence="2 3">
    <name type="scientific">Capsella rubella</name>
    <dbReference type="NCBI Taxonomy" id="81985"/>
    <lineage>
        <taxon>Eukaryota</taxon>
        <taxon>Viridiplantae</taxon>
        <taxon>Streptophyta</taxon>
        <taxon>Embryophyta</taxon>
        <taxon>Tracheophyta</taxon>
        <taxon>Spermatophyta</taxon>
        <taxon>Magnoliopsida</taxon>
        <taxon>eudicotyledons</taxon>
        <taxon>Gunneridae</taxon>
        <taxon>Pentapetalae</taxon>
        <taxon>rosids</taxon>
        <taxon>malvids</taxon>
        <taxon>Brassicales</taxon>
        <taxon>Brassicaceae</taxon>
        <taxon>Camelineae</taxon>
        <taxon>Capsella</taxon>
    </lineage>
</organism>
<feature type="domain" description="F-box" evidence="1">
    <location>
        <begin position="36"/>
        <end position="72"/>
    </location>
</feature>
<proteinExistence type="predicted"/>
<dbReference type="CDD" id="cd22160">
    <property type="entry name" value="F-box_AtFBL13-like"/>
    <property type="match status" value="1"/>
</dbReference>
<dbReference type="InterPro" id="IPR036047">
    <property type="entry name" value="F-box-like_dom_sf"/>
</dbReference>
<keyword evidence="3" id="KW-1185">Reference proteome</keyword>
<dbReference type="PANTHER" id="PTHR31900:SF34">
    <property type="entry name" value="EMB|CAB62440.1-RELATED"/>
    <property type="match status" value="1"/>
</dbReference>
<dbReference type="Proteomes" id="UP000029121">
    <property type="component" value="Unassembled WGS sequence"/>
</dbReference>
<dbReference type="InterPro" id="IPR001810">
    <property type="entry name" value="F-box_dom"/>
</dbReference>
<gene>
    <name evidence="2" type="ORF">CARUB_v10015317mg</name>
</gene>
<dbReference type="InterPro" id="IPR006566">
    <property type="entry name" value="FBD"/>
</dbReference>
<dbReference type="InterPro" id="IPR050232">
    <property type="entry name" value="FBL13/AtMIF1-like"/>
</dbReference>
<dbReference type="AlphaFoldDB" id="R0G973"/>
<evidence type="ECO:0000313" key="2">
    <source>
        <dbReference type="EMBL" id="EOA32071.1"/>
    </source>
</evidence>
<dbReference type="PROSITE" id="PS50181">
    <property type="entry name" value="FBOX"/>
    <property type="match status" value="1"/>
</dbReference>
<dbReference type="SMART" id="SM00256">
    <property type="entry name" value="FBOX"/>
    <property type="match status" value="1"/>
</dbReference>
<dbReference type="STRING" id="81985.R0G973"/>
<dbReference type="SUPFAM" id="SSF81383">
    <property type="entry name" value="F-box domain"/>
    <property type="match status" value="1"/>
</dbReference>
<dbReference type="SMART" id="SM00579">
    <property type="entry name" value="FBD"/>
    <property type="match status" value="1"/>
</dbReference>
<accession>R0G973</accession>
<evidence type="ECO:0000313" key="3">
    <source>
        <dbReference type="Proteomes" id="UP000029121"/>
    </source>
</evidence>
<dbReference type="PANTHER" id="PTHR31900">
    <property type="entry name" value="F-BOX/RNI SUPERFAMILY PROTEIN-RELATED"/>
    <property type="match status" value="1"/>
</dbReference>
<protein>
    <recommendedName>
        <fullName evidence="1">F-box domain-containing protein</fullName>
    </recommendedName>
</protein>